<evidence type="ECO:0000256" key="5">
    <source>
        <dbReference type="ARBA" id="ARBA00023004"/>
    </source>
</evidence>
<evidence type="ECO:0000313" key="9">
    <source>
        <dbReference type="EMBL" id="AOR79327.1"/>
    </source>
</evidence>
<dbReference type="RefSeq" id="WP_008830612.1">
    <property type="nucleotide sequence ID" value="NZ_CP017076.1"/>
</dbReference>
<dbReference type="PANTHER" id="PTHR11961">
    <property type="entry name" value="CYTOCHROME C"/>
    <property type="match status" value="1"/>
</dbReference>
<keyword evidence="7" id="KW-0732">Signal</keyword>
<dbReference type="Proteomes" id="UP000094626">
    <property type="component" value="Plasmid pSA1"/>
</dbReference>
<reference evidence="12" key="3">
    <citation type="journal article" date="2017" name="J. Biotechnol.">
        <title>Complete genome sequence of Novosphingobium resinovorum SA1, a versatile xenobiotic-degrading bacterium capable of utilizing sulfanilic acid.</title>
        <authorList>
            <person name="Hegedus B."/>
            <person name="Kos P.B."/>
            <person name="Balint B."/>
            <person name="Maroti G."/>
            <person name="Gan H.M."/>
            <person name="Perei K."/>
            <person name="Rakhely G."/>
        </authorList>
    </citation>
    <scope>NUCLEOTIDE SEQUENCE [LARGE SCALE GENOMIC DNA]</scope>
    <source>
        <strain evidence="12">SA1</strain>
    </source>
</reference>
<dbReference type="AlphaFoldDB" id="A0A031JQU6"/>
<dbReference type="GO" id="GO:0046872">
    <property type="term" value="F:metal ion binding"/>
    <property type="evidence" value="ECO:0007669"/>
    <property type="project" value="UniProtKB-KW"/>
</dbReference>
<evidence type="ECO:0000256" key="1">
    <source>
        <dbReference type="ARBA" id="ARBA00022448"/>
    </source>
</evidence>
<dbReference type="Proteomes" id="UP000024329">
    <property type="component" value="Unassembled WGS sequence"/>
</dbReference>
<dbReference type="PROSITE" id="PS51007">
    <property type="entry name" value="CYTC"/>
    <property type="match status" value="1"/>
</dbReference>
<dbReference type="SUPFAM" id="SSF46626">
    <property type="entry name" value="Cytochrome c"/>
    <property type="match status" value="1"/>
</dbReference>
<dbReference type="Pfam" id="PF00034">
    <property type="entry name" value="Cytochrom_C"/>
    <property type="match status" value="1"/>
</dbReference>
<accession>A0A031JQU6</accession>
<gene>
    <name evidence="9" type="ORF">BES08_20980</name>
    <name evidence="10" type="ORF">BV97_04516</name>
</gene>
<dbReference type="InterPro" id="IPR036909">
    <property type="entry name" value="Cyt_c-like_dom_sf"/>
</dbReference>
<name>A0A031JQU6_9SPHN</name>
<dbReference type="OrthoDB" id="9805828at2"/>
<reference evidence="10 11" key="1">
    <citation type="submission" date="2014-03" db="EMBL/GenBank/DDBJ databases">
        <title>Whole genome sequence of Novosphingobium resinovorum KF1.</title>
        <authorList>
            <person name="Gan H.M."/>
            <person name="Gan H.Y."/>
            <person name="Chew T.H."/>
            <person name="Savka M.A."/>
        </authorList>
    </citation>
    <scope>NUCLEOTIDE SEQUENCE [LARGE SCALE GENOMIC DNA]</scope>
    <source>
        <strain evidence="10 11">KF1</strain>
    </source>
</reference>
<geneLocation type="plasmid" evidence="9 12">
    <name>pSA1</name>
</geneLocation>
<dbReference type="EMBL" id="JFYZ01000035">
    <property type="protein sequence ID" value="EZP76633.1"/>
    <property type="molecule type" value="Genomic_DNA"/>
</dbReference>
<organism evidence="10 11">
    <name type="scientific">Novosphingobium resinovorum</name>
    <dbReference type="NCBI Taxonomy" id="158500"/>
    <lineage>
        <taxon>Bacteria</taxon>
        <taxon>Pseudomonadati</taxon>
        <taxon>Pseudomonadota</taxon>
        <taxon>Alphaproteobacteria</taxon>
        <taxon>Sphingomonadales</taxon>
        <taxon>Sphingomonadaceae</taxon>
        <taxon>Novosphingobium</taxon>
    </lineage>
</organism>
<keyword evidence="12" id="KW-1185">Reference proteome</keyword>
<evidence type="ECO:0000256" key="3">
    <source>
        <dbReference type="ARBA" id="ARBA00022723"/>
    </source>
</evidence>
<keyword evidence="9" id="KW-0614">Plasmid</keyword>
<evidence type="ECO:0000313" key="11">
    <source>
        <dbReference type="Proteomes" id="UP000024329"/>
    </source>
</evidence>
<feature type="domain" description="Cytochrome c" evidence="8">
    <location>
        <begin position="22"/>
        <end position="121"/>
    </location>
</feature>
<keyword evidence="4" id="KW-0249">Electron transport</keyword>
<keyword evidence="2 6" id="KW-0349">Heme</keyword>
<dbReference type="EMBL" id="CP017076">
    <property type="protein sequence ID" value="AOR79327.1"/>
    <property type="molecule type" value="Genomic_DNA"/>
</dbReference>
<evidence type="ECO:0000313" key="12">
    <source>
        <dbReference type="Proteomes" id="UP000094626"/>
    </source>
</evidence>
<dbReference type="KEGG" id="nre:BES08_20980"/>
<evidence type="ECO:0000259" key="8">
    <source>
        <dbReference type="PROSITE" id="PS51007"/>
    </source>
</evidence>
<feature type="signal peptide" evidence="7">
    <location>
        <begin position="1"/>
        <end position="24"/>
    </location>
</feature>
<keyword evidence="3 6" id="KW-0479">Metal-binding</keyword>
<protein>
    <submittedName>
        <fullName evidence="9 10">Cytochrome C</fullName>
    </submittedName>
</protein>
<dbReference type="PATRIC" id="fig|158500.4.peg.4592"/>
<evidence type="ECO:0000256" key="4">
    <source>
        <dbReference type="ARBA" id="ARBA00022982"/>
    </source>
</evidence>
<keyword evidence="1" id="KW-0813">Transport</keyword>
<dbReference type="Gene3D" id="1.10.760.10">
    <property type="entry name" value="Cytochrome c-like domain"/>
    <property type="match status" value="1"/>
</dbReference>
<reference evidence="9" key="2">
    <citation type="submission" date="2016-08" db="EMBL/GenBank/DDBJ databases">
        <authorList>
            <person name="Seilhamer J.J."/>
        </authorList>
    </citation>
    <scope>NUCLEOTIDE SEQUENCE [LARGE SCALE GENOMIC DNA]</scope>
    <source>
        <strain evidence="9">SA1</strain>
        <plasmid evidence="9">pSA1</plasmid>
    </source>
</reference>
<evidence type="ECO:0000256" key="2">
    <source>
        <dbReference type="ARBA" id="ARBA00022617"/>
    </source>
</evidence>
<dbReference type="PRINTS" id="PR00604">
    <property type="entry name" value="CYTCHRMECIAB"/>
</dbReference>
<dbReference type="GO" id="GO:0020037">
    <property type="term" value="F:heme binding"/>
    <property type="evidence" value="ECO:0007669"/>
    <property type="project" value="InterPro"/>
</dbReference>
<feature type="chain" id="PRO_5014496888" evidence="7">
    <location>
        <begin position="25"/>
        <end position="123"/>
    </location>
</feature>
<keyword evidence="5 6" id="KW-0408">Iron</keyword>
<evidence type="ECO:0000256" key="6">
    <source>
        <dbReference type="PROSITE-ProRule" id="PRU00433"/>
    </source>
</evidence>
<evidence type="ECO:0000313" key="10">
    <source>
        <dbReference type="EMBL" id="EZP76633.1"/>
    </source>
</evidence>
<proteinExistence type="predicted"/>
<evidence type="ECO:0000256" key="7">
    <source>
        <dbReference type="SAM" id="SignalP"/>
    </source>
</evidence>
<dbReference type="eggNOG" id="COG3474">
    <property type="taxonomic scope" value="Bacteria"/>
</dbReference>
<dbReference type="InterPro" id="IPR002327">
    <property type="entry name" value="Cyt_c_1A/1B"/>
</dbReference>
<dbReference type="InterPro" id="IPR009056">
    <property type="entry name" value="Cyt_c-like_dom"/>
</dbReference>
<sequence>MTLLRLAATSFVFLIGLGSTAVSADEGAVLFKQRCAACHSTEAGKKSGAGPNLSGIVGRNAGTGAYPYSPALKKVNVRWDARTLDSWLSGPSKMVPGTRMFTSVPVPDDRKAIVAYLSGLKAR</sequence>
<dbReference type="GO" id="GO:0009055">
    <property type="term" value="F:electron transfer activity"/>
    <property type="evidence" value="ECO:0007669"/>
    <property type="project" value="InterPro"/>
</dbReference>